<keyword evidence="3" id="KW-1185">Reference proteome</keyword>
<evidence type="ECO:0000313" key="3">
    <source>
        <dbReference type="Proteomes" id="UP000199161"/>
    </source>
</evidence>
<dbReference type="OrthoDB" id="275831at2157"/>
<gene>
    <name evidence="2" type="ORF">SAMN05444422_10646</name>
</gene>
<dbReference type="PROSITE" id="PS51318">
    <property type="entry name" value="TAT"/>
    <property type="match status" value="1"/>
</dbReference>
<accession>A0A1I1HLP7</accession>
<evidence type="ECO:0000259" key="1">
    <source>
        <dbReference type="Pfam" id="PF26441"/>
    </source>
</evidence>
<dbReference type="RefSeq" id="WP_089788400.1">
    <property type="nucleotide sequence ID" value="NZ_FOKW01000006.1"/>
</dbReference>
<protein>
    <recommendedName>
        <fullName evidence="1">DUF8121 domain-containing protein</fullName>
    </recommendedName>
</protein>
<proteinExistence type="predicted"/>
<dbReference type="Proteomes" id="UP000199161">
    <property type="component" value="Unassembled WGS sequence"/>
</dbReference>
<dbReference type="InterPro" id="IPR006311">
    <property type="entry name" value="TAT_signal"/>
</dbReference>
<dbReference type="InterPro" id="IPR058434">
    <property type="entry name" value="DUF8121"/>
</dbReference>
<feature type="domain" description="DUF8121" evidence="1">
    <location>
        <begin position="39"/>
        <end position="197"/>
    </location>
</feature>
<dbReference type="Pfam" id="PF26441">
    <property type="entry name" value="DUF8121"/>
    <property type="match status" value="1"/>
</dbReference>
<sequence length="203" mass="22524">MVPHDGTSRSPRPSRRRLLATSGAGIAAVLAGCGGLRAQTLSRPETEAEETETHLVYRDDGDRLATVSLLERFRDEPRTPYGIRLHVWHREGTRFEEVRYELRPIGVGRPPEFSLTRPGGSSWEPIRFSAGEDPETTVLAVSDLGFRSRGSVTFDLLVEPRDEDPFDLRLDVDATLESERTLGPTYALEGSLVHTLPGTDDLD</sequence>
<reference evidence="3" key="1">
    <citation type="submission" date="2016-10" db="EMBL/GenBank/DDBJ databases">
        <authorList>
            <person name="Varghese N."/>
            <person name="Submissions S."/>
        </authorList>
    </citation>
    <scope>NUCLEOTIDE SEQUENCE [LARGE SCALE GENOMIC DNA]</scope>
    <source>
        <strain evidence="3">DSM 13078</strain>
    </source>
</reference>
<dbReference type="EMBL" id="FOKW01000006">
    <property type="protein sequence ID" value="SFC24675.1"/>
    <property type="molecule type" value="Genomic_DNA"/>
</dbReference>
<evidence type="ECO:0000313" key="2">
    <source>
        <dbReference type="EMBL" id="SFC24675.1"/>
    </source>
</evidence>
<organism evidence="2 3">
    <name type="scientific">Natronobacterium haloterrestre</name>
    <name type="common">Halobiforma haloterrestris</name>
    <dbReference type="NCBI Taxonomy" id="148448"/>
    <lineage>
        <taxon>Archaea</taxon>
        <taxon>Methanobacteriati</taxon>
        <taxon>Methanobacteriota</taxon>
        <taxon>Stenosarchaea group</taxon>
        <taxon>Halobacteria</taxon>
        <taxon>Halobacteriales</taxon>
        <taxon>Natrialbaceae</taxon>
        <taxon>Natronobacterium</taxon>
    </lineage>
</organism>
<name>A0A1I1HLP7_NATHA</name>
<dbReference type="AlphaFoldDB" id="A0A1I1HLP7"/>